<accession>A0A371Z029</accession>
<evidence type="ECO:0000313" key="1">
    <source>
        <dbReference type="EMBL" id="RFD19841.1"/>
    </source>
</evidence>
<gene>
    <name evidence="1" type="ORF">DY926_09455</name>
</gene>
<sequence length="192" mass="21466">MPDHAGSYAYPIAVIMQDNDPQEVEMALWHAITILRARGLEVGGFVQKRGRLRSDGRYEMYVHDLTDGSLVRLDRYRGAGARACTLDMDAMGTIAVTLRTRIEQAPDVLFINRFGVREAEGGGLRTEIAEAICRGIPVVVVVSRNHLPAWEAFIGQDHAAPVLPPRSASLLDWAHLYVRSRSERLPEERYAE</sequence>
<dbReference type="AlphaFoldDB" id="A0A371Z029"/>
<organism evidence="1 2">
    <name type="scientific">Komagataeibacter melaceti</name>
    <dbReference type="NCBI Taxonomy" id="2766577"/>
    <lineage>
        <taxon>Bacteria</taxon>
        <taxon>Pseudomonadati</taxon>
        <taxon>Pseudomonadota</taxon>
        <taxon>Alphaproteobacteria</taxon>
        <taxon>Acetobacterales</taxon>
        <taxon>Acetobacteraceae</taxon>
        <taxon>Komagataeibacter</taxon>
    </lineage>
</organism>
<name>A0A371Z029_9PROT</name>
<dbReference type="EMBL" id="QUWV01000071">
    <property type="protein sequence ID" value="RFD19841.1"/>
    <property type="molecule type" value="Genomic_DNA"/>
</dbReference>
<protein>
    <submittedName>
        <fullName evidence="1">DUF2478 domain-containing protein</fullName>
    </submittedName>
</protein>
<reference evidence="1 2" key="1">
    <citation type="submission" date="2018-08" db="EMBL/GenBank/DDBJ databases">
        <title>Komagataeibacter sp. AV 382.</title>
        <authorList>
            <person name="Skraban J."/>
            <person name="Trcek J."/>
        </authorList>
    </citation>
    <scope>NUCLEOTIDE SEQUENCE [LARGE SCALE GENOMIC DNA]</scope>
    <source>
        <strain evidence="1 2">AV 382</strain>
    </source>
</reference>
<dbReference type="Pfam" id="PF10649">
    <property type="entry name" value="DUF2478"/>
    <property type="match status" value="1"/>
</dbReference>
<proteinExistence type="predicted"/>
<dbReference type="RefSeq" id="WP_116703148.1">
    <property type="nucleotide sequence ID" value="NZ_QUWV01000071.1"/>
</dbReference>
<dbReference type="Proteomes" id="UP000262371">
    <property type="component" value="Unassembled WGS sequence"/>
</dbReference>
<keyword evidence="2" id="KW-1185">Reference proteome</keyword>
<comment type="caution">
    <text evidence="1">The sequence shown here is derived from an EMBL/GenBank/DDBJ whole genome shotgun (WGS) entry which is preliminary data.</text>
</comment>
<dbReference type="InterPro" id="IPR018912">
    <property type="entry name" value="DUF2478"/>
</dbReference>
<dbReference type="OrthoDB" id="5918880at2"/>
<evidence type="ECO:0000313" key="2">
    <source>
        <dbReference type="Proteomes" id="UP000262371"/>
    </source>
</evidence>